<evidence type="ECO:0000313" key="3">
    <source>
        <dbReference type="Proteomes" id="UP000294862"/>
    </source>
</evidence>
<dbReference type="PROSITE" id="PS51257">
    <property type="entry name" value="PROKAR_LIPOPROTEIN"/>
    <property type="match status" value="1"/>
</dbReference>
<keyword evidence="1" id="KW-0472">Membrane</keyword>
<reference evidence="2 3" key="1">
    <citation type="journal article" date="2015" name="Stand. Genomic Sci.">
        <title>Genomic Encyclopedia of Bacterial and Archaeal Type Strains, Phase III: the genomes of soil and plant-associated and newly described type strains.</title>
        <authorList>
            <person name="Whitman W.B."/>
            <person name="Woyke T."/>
            <person name="Klenk H.P."/>
            <person name="Zhou Y."/>
            <person name="Lilburn T.G."/>
            <person name="Beck B.J."/>
            <person name="De Vos P."/>
            <person name="Vandamme P."/>
            <person name="Eisen J.A."/>
            <person name="Garrity G."/>
            <person name="Hugenholtz P."/>
            <person name="Kyrpides N.C."/>
        </authorList>
    </citation>
    <scope>NUCLEOTIDE SEQUENCE [LARGE SCALE GENOMIC DNA]</scope>
    <source>
        <strain evidence="2 3">A3</strain>
    </source>
</reference>
<dbReference type="RefSeq" id="WP_259393282.1">
    <property type="nucleotide sequence ID" value="NZ_JACGXM010000003.1"/>
</dbReference>
<proteinExistence type="predicted"/>
<dbReference type="Proteomes" id="UP000294862">
    <property type="component" value="Unassembled WGS sequence"/>
</dbReference>
<dbReference type="EMBL" id="SLWQ01000005">
    <property type="protein sequence ID" value="TCO40355.1"/>
    <property type="molecule type" value="Genomic_DNA"/>
</dbReference>
<keyword evidence="1" id="KW-1133">Transmembrane helix</keyword>
<organism evidence="2 3">
    <name type="scientific">Dokdonella fugitiva</name>
    <dbReference type="NCBI Taxonomy" id="328517"/>
    <lineage>
        <taxon>Bacteria</taxon>
        <taxon>Pseudomonadati</taxon>
        <taxon>Pseudomonadota</taxon>
        <taxon>Gammaproteobacteria</taxon>
        <taxon>Lysobacterales</taxon>
        <taxon>Rhodanobacteraceae</taxon>
        <taxon>Dokdonella</taxon>
    </lineage>
</organism>
<dbReference type="AlphaFoldDB" id="A0A4R2ICP1"/>
<evidence type="ECO:0000256" key="1">
    <source>
        <dbReference type="SAM" id="Phobius"/>
    </source>
</evidence>
<evidence type="ECO:0000313" key="2">
    <source>
        <dbReference type="EMBL" id="TCO40355.1"/>
    </source>
</evidence>
<keyword evidence="1" id="KW-0812">Transmembrane</keyword>
<accession>A0A4R2ICP1</accession>
<feature type="transmembrane region" description="Helical" evidence="1">
    <location>
        <begin position="16"/>
        <end position="37"/>
    </location>
</feature>
<name>A0A4R2ICP1_9GAMM</name>
<protein>
    <submittedName>
        <fullName evidence="2">Uncharacterized protein</fullName>
    </submittedName>
</protein>
<keyword evidence="3" id="KW-1185">Reference proteome</keyword>
<comment type="caution">
    <text evidence="2">The sequence shown here is derived from an EMBL/GenBank/DDBJ whole genome shotgun (WGS) entry which is preliminary data.</text>
</comment>
<sequence length="42" mass="4588">MQPHCTRWWKRPRSALGVGTIIAVGLLLVAACFGLLASNGWH</sequence>
<gene>
    <name evidence="2" type="ORF">EV148_105150</name>
</gene>